<dbReference type="EMBL" id="FUIG01000070">
    <property type="protein sequence ID" value="SJM35101.1"/>
    <property type="molecule type" value="Genomic_DNA"/>
</dbReference>
<dbReference type="AlphaFoldDB" id="A0A2P9AV76"/>
<evidence type="ECO:0000313" key="1">
    <source>
        <dbReference type="EMBL" id="SJM35101.1"/>
    </source>
</evidence>
<evidence type="ECO:0000313" key="2">
    <source>
        <dbReference type="Proteomes" id="UP000245698"/>
    </source>
</evidence>
<keyword evidence="2" id="KW-1185">Reference proteome</keyword>
<name>A0A2P9AV76_9HYPH</name>
<accession>A0A2P9AV76</accession>
<sequence>MAQPDWHLHCPIESRQSVATALAKEMEMGLAQDLSDVALTFDCPGCSHPAVRKGSALRTIAHFRCDGCNAKVRITYPQKLAIFEKYRLIAAQGALRCDDPETRRQ</sequence>
<organism evidence="1 2">
    <name type="scientific">Mesorhizobium delmotii</name>
    <dbReference type="NCBI Taxonomy" id="1631247"/>
    <lineage>
        <taxon>Bacteria</taxon>
        <taxon>Pseudomonadati</taxon>
        <taxon>Pseudomonadota</taxon>
        <taxon>Alphaproteobacteria</taxon>
        <taxon>Hyphomicrobiales</taxon>
        <taxon>Phyllobacteriaceae</taxon>
        <taxon>Mesorhizobium</taxon>
    </lineage>
</organism>
<reference evidence="2" key="1">
    <citation type="submission" date="2016-12" db="EMBL/GenBank/DDBJ databases">
        <authorList>
            <person name="Brunel B."/>
        </authorList>
    </citation>
    <scope>NUCLEOTIDE SEQUENCE [LARGE SCALE GENOMIC DNA]</scope>
</reference>
<gene>
    <name evidence="1" type="ORF">BQ8482_60112</name>
</gene>
<proteinExistence type="predicted"/>
<dbReference type="Proteomes" id="UP000245698">
    <property type="component" value="Unassembled WGS sequence"/>
</dbReference>
<protein>
    <submittedName>
        <fullName evidence="1">Uncharacterized protein</fullName>
    </submittedName>
</protein>